<dbReference type="EMBL" id="CAJNOC010003578">
    <property type="protein sequence ID" value="CAF0989192.1"/>
    <property type="molecule type" value="Genomic_DNA"/>
</dbReference>
<dbReference type="Proteomes" id="UP000663879">
    <property type="component" value="Unassembled WGS sequence"/>
</dbReference>
<gene>
    <name evidence="2" type="ORF">OXX778_LOCUS15822</name>
</gene>
<proteinExistence type="predicted"/>
<feature type="non-terminal residue" evidence="2">
    <location>
        <position position="1"/>
    </location>
</feature>
<feature type="region of interest" description="Disordered" evidence="1">
    <location>
        <begin position="135"/>
        <end position="154"/>
    </location>
</feature>
<protein>
    <submittedName>
        <fullName evidence="2">Uncharacterized protein</fullName>
    </submittedName>
</protein>
<evidence type="ECO:0000313" key="3">
    <source>
        <dbReference type="Proteomes" id="UP000663879"/>
    </source>
</evidence>
<accession>A0A814G2K9</accession>
<organism evidence="2 3">
    <name type="scientific">Brachionus calyciflorus</name>
    <dbReference type="NCBI Taxonomy" id="104777"/>
    <lineage>
        <taxon>Eukaryota</taxon>
        <taxon>Metazoa</taxon>
        <taxon>Spiralia</taxon>
        <taxon>Gnathifera</taxon>
        <taxon>Rotifera</taxon>
        <taxon>Eurotatoria</taxon>
        <taxon>Monogononta</taxon>
        <taxon>Pseudotrocha</taxon>
        <taxon>Ploima</taxon>
        <taxon>Brachionidae</taxon>
        <taxon>Brachionus</taxon>
    </lineage>
</organism>
<name>A0A814G2K9_9BILA</name>
<keyword evidence="3" id="KW-1185">Reference proteome</keyword>
<feature type="compositionally biased region" description="Low complexity" evidence="1">
    <location>
        <begin position="135"/>
        <end position="151"/>
    </location>
</feature>
<reference evidence="2" key="1">
    <citation type="submission" date="2021-02" db="EMBL/GenBank/DDBJ databases">
        <authorList>
            <person name="Nowell W R."/>
        </authorList>
    </citation>
    <scope>NUCLEOTIDE SEQUENCE</scope>
    <source>
        <strain evidence="2">Ploen Becks lab</strain>
    </source>
</reference>
<sequence>MSRKGRKFDALNDEYQYYSARLVDLNEVLSDTNRELTGMDEELQPLKRRQNRREFKKNKEFIKDYEARSSLSDDEDLYEVRPRLKTCYKRSRSMKSTLNDSIHDLHRKVRDISFEQEKLADQINLDRCKCGSRCSKQSCKSTSKKSSSDSDSSFEERLENRIEHVYNKIKLKYEKKSANDELKNVIQDFKKTTASLIKDSVNDNEADLEKHK</sequence>
<evidence type="ECO:0000313" key="2">
    <source>
        <dbReference type="EMBL" id="CAF0989192.1"/>
    </source>
</evidence>
<evidence type="ECO:0000256" key="1">
    <source>
        <dbReference type="SAM" id="MobiDB-lite"/>
    </source>
</evidence>
<comment type="caution">
    <text evidence="2">The sequence shown here is derived from an EMBL/GenBank/DDBJ whole genome shotgun (WGS) entry which is preliminary data.</text>
</comment>
<dbReference type="AlphaFoldDB" id="A0A814G2K9"/>